<dbReference type="Proteomes" id="UP000198937">
    <property type="component" value="Unassembled WGS sequence"/>
</dbReference>
<name>A0A1C6VBP4_9ACTN</name>
<feature type="compositionally biased region" description="Basic and acidic residues" evidence="1">
    <location>
        <begin position="149"/>
        <end position="158"/>
    </location>
</feature>
<keyword evidence="3" id="KW-1185">Reference proteome</keyword>
<proteinExistence type="predicted"/>
<reference evidence="3" key="1">
    <citation type="submission" date="2016-06" db="EMBL/GenBank/DDBJ databases">
        <authorList>
            <person name="Varghese N."/>
            <person name="Submissions Spin"/>
        </authorList>
    </citation>
    <scope>NUCLEOTIDE SEQUENCE [LARGE SCALE GENOMIC DNA]</scope>
    <source>
        <strain evidence="3">DSM 45577</strain>
    </source>
</reference>
<dbReference type="EMBL" id="FMIA01000002">
    <property type="protein sequence ID" value="SCL63749.1"/>
    <property type="molecule type" value="Genomic_DNA"/>
</dbReference>
<accession>A0A1C6VBP4</accession>
<dbReference type="STRING" id="683228.GA0070617_5289"/>
<evidence type="ECO:0000313" key="3">
    <source>
        <dbReference type="Proteomes" id="UP000198937"/>
    </source>
</evidence>
<sequence length="179" mass="20560">MSYPNSGSDFDIHIDWRDRSLRHDYTIEAIRDALPADVRNDFDRVHPWSLVEQSDAQAAERRAALADFDRRQVPYEQLDAFMAARQELVNLQTQADKHANDSRHEYRENLINYVSSRGVTLTFREPSRLPQEAGAGFAPYATLESPSQGRRDRPRREGGSGQASRPPIEPPPQRRGQFR</sequence>
<evidence type="ECO:0000256" key="1">
    <source>
        <dbReference type="SAM" id="MobiDB-lite"/>
    </source>
</evidence>
<protein>
    <submittedName>
        <fullName evidence="2">Uncharacterized protein</fullName>
    </submittedName>
</protein>
<gene>
    <name evidence="2" type="ORF">GA0070617_5289</name>
</gene>
<evidence type="ECO:0000313" key="2">
    <source>
        <dbReference type="EMBL" id="SCL63749.1"/>
    </source>
</evidence>
<dbReference type="AlphaFoldDB" id="A0A1C6VBP4"/>
<feature type="region of interest" description="Disordered" evidence="1">
    <location>
        <begin position="130"/>
        <end position="179"/>
    </location>
</feature>
<organism evidence="2 3">
    <name type="scientific">Micromonospora yangpuensis</name>
    <dbReference type="NCBI Taxonomy" id="683228"/>
    <lineage>
        <taxon>Bacteria</taxon>
        <taxon>Bacillati</taxon>
        <taxon>Actinomycetota</taxon>
        <taxon>Actinomycetes</taxon>
        <taxon>Micromonosporales</taxon>
        <taxon>Micromonosporaceae</taxon>
        <taxon>Micromonospora</taxon>
    </lineage>
</organism>